<accession>A0A3S0QHS7</accession>
<protein>
    <submittedName>
        <fullName evidence="1">Uncharacterized protein</fullName>
    </submittedName>
</protein>
<reference evidence="1 2" key="1">
    <citation type="submission" date="2018-11" db="EMBL/GenBank/DDBJ databases">
        <title>Rhizobium chutanense sp. nov., isolated from root nodules of Phaseolus vulgaris in China.</title>
        <authorList>
            <person name="Huo Y."/>
        </authorList>
    </citation>
    <scope>NUCLEOTIDE SEQUENCE [LARGE SCALE GENOMIC DNA]</scope>
    <source>
        <strain evidence="1 2">C16</strain>
    </source>
</reference>
<comment type="caution">
    <text evidence="1">The sequence shown here is derived from an EMBL/GenBank/DDBJ whole genome shotgun (WGS) entry which is preliminary data.</text>
</comment>
<dbReference type="EMBL" id="RJTJ01000008">
    <property type="protein sequence ID" value="RUM06846.1"/>
    <property type="molecule type" value="Genomic_DNA"/>
</dbReference>
<name>A0A3S0QHS7_9HYPH</name>
<gene>
    <name evidence="1" type="ORF">EFR84_11670</name>
</gene>
<evidence type="ECO:0000313" key="1">
    <source>
        <dbReference type="EMBL" id="RUM06846.1"/>
    </source>
</evidence>
<proteinExistence type="predicted"/>
<organism evidence="1 2">
    <name type="scientific">Rhizobium chutanense</name>
    <dbReference type="NCBI Taxonomy" id="2035448"/>
    <lineage>
        <taxon>Bacteria</taxon>
        <taxon>Pseudomonadati</taxon>
        <taxon>Pseudomonadota</taxon>
        <taxon>Alphaproteobacteria</taxon>
        <taxon>Hyphomicrobiales</taxon>
        <taxon>Rhizobiaceae</taxon>
        <taxon>Rhizobium/Agrobacterium group</taxon>
        <taxon>Rhizobium</taxon>
    </lineage>
</organism>
<dbReference type="AlphaFoldDB" id="A0A3S0QHS7"/>
<sequence length="66" mass="7122">MRQLRIPPRIFATVIRMAAGCEQRPFGSPYGSQNSVIASRPASIFVGDFGAHGRPVFSRGSESDIA</sequence>
<dbReference type="Proteomes" id="UP000278081">
    <property type="component" value="Unassembled WGS sequence"/>
</dbReference>
<evidence type="ECO:0000313" key="2">
    <source>
        <dbReference type="Proteomes" id="UP000278081"/>
    </source>
</evidence>